<name>A0A3B6VLI3_BRAPL</name>
<dbReference type="RefSeq" id="WP_014933470.1">
    <property type="nucleotide sequence ID" value="NC_019908.1"/>
</dbReference>
<evidence type="ECO:0000313" key="2">
    <source>
        <dbReference type="EMBL" id="AGA65472.1"/>
    </source>
</evidence>
<gene>
    <name evidence="2" type="ORF">BPP43_00560</name>
</gene>
<dbReference type="Pfam" id="PF11396">
    <property type="entry name" value="PepSY_like"/>
    <property type="match status" value="1"/>
</dbReference>
<dbReference type="SUPFAM" id="SSF160574">
    <property type="entry name" value="BT0923-like"/>
    <property type="match status" value="1"/>
</dbReference>
<evidence type="ECO:0000313" key="3">
    <source>
        <dbReference type="Proteomes" id="UP000010793"/>
    </source>
</evidence>
<dbReference type="Gene3D" id="3.40.1420.30">
    <property type="match status" value="1"/>
</dbReference>
<keyword evidence="3" id="KW-1185">Reference proteome</keyword>
<evidence type="ECO:0000259" key="1">
    <source>
        <dbReference type="Pfam" id="PF11396"/>
    </source>
</evidence>
<organism evidence="2 3">
    <name type="scientific">Brachyspira pilosicoli P43/6/78</name>
    <dbReference type="NCBI Taxonomy" id="1042417"/>
    <lineage>
        <taxon>Bacteria</taxon>
        <taxon>Pseudomonadati</taxon>
        <taxon>Spirochaetota</taxon>
        <taxon>Spirochaetia</taxon>
        <taxon>Brachyspirales</taxon>
        <taxon>Brachyspiraceae</taxon>
        <taxon>Brachyspira</taxon>
    </lineage>
</organism>
<dbReference type="KEGG" id="bpip:BPP43_00560"/>
<reference evidence="2 3" key="1">
    <citation type="journal article" date="2013" name="Genome Announc.">
        <title>Complete Genome Sequence of the Porcine Strain Brachyspira pilosicoli P43/6/78(T.).</title>
        <authorList>
            <person name="Lin C."/>
            <person name="den Bakker H.C."/>
            <person name="Suzuki H."/>
            <person name="Lefebure T."/>
            <person name="Ponnala L."/>
            <person name="Sun Q."/>
            <person name="Stanhope M.J."/>
            <person name="Wiedmann M."/>
            <person name="Duhamel G.E."/>
        </authorList>
    </citation>
    <scope>NUCLEOTIDE SEQUENCE [LARGE SCALE GENOMIC DNA]</scope>
    <source>
        <strain evidence="2 3">P43/6/78</strain>
    </source>
</reference>
<feature type="domain" description="Putative beta-lactamase-inhibitor-like PepSY-like" evidence="1">
    <location>
        <begin position="42"/>
        <end position="124"/>
    </location>
</feature>
<protein>
    <recommendedName>
        <fullName evidence="1">Putative beta-lactamase-inhibitor-like PepSY-like domain-containing protein</fullName>
    </recommendedName>
</protein>
<proteinExistence type="predicted"/>
<dbReference type="Proteomes" id="UP000010793">
    <property type="component" value="Chromosome"/>
</dbReference>
<dbReference type="InterPro" id="IPR021533">
    <property type="entry name" value="PepSY-like"/>
</dbReference>
<dbReference type="AlphaFoldDB" id="A0A3B6VLI3"/>
<sequence>MNTKLQLSIKITPSKLPENARRLIEFYFHNAKIIYIDKINDEYEVKLSNGTYIDFDKNGNWNYISSDDTITDSILPKSISNKVKNIIKKYKDVHIYEINKRINFYRIKLSNSIDLCINYRGDLLA</sequence>
<dbReference type="EMBL" id="CP002873">
    <property type="protein sequence ID" value="AGA65472.1"/>
    <property type="molecule type" value="Genomic_DNA"/>
</dbReference>
<accession>A0A3B6VLI3</accession>